<dbReference type="GeneID" id="77731118"/>
<dbReference type="AlphaFoldDB" id="A0AA38HB66"/>
<dbReference type="InterPro" id="IPR001878">
    <property type="entry name" value="Znf_CCHC"/>
</dbReference>
<feature type="compositionally biased region" description="Basic and acidic residues" evidence="3">
    <location>
        <begin position="124"/>
        <end position="146"/>
    </location>
</feature>
<feature type="compositionally biased region" description="Basic and acidic residues" evidence="3">
    <location>
        <begin position="315"/>
        <end position="325"/>
    </location>
</feature>
<keyword evidence="2" id="KW-0863">Zinc-finger</keyword>
<dbReference type="PANTHER" id="PTHR46242:SF1">
    <property type="entry name" value="ZINC FINGER CCHC DOMAIN-CONTAINING PROTEIN 9"/>
    <property type="match status" value="1"/>
</dbReference>
<evidence type="ECO:0000256" key="1">
    <source>
        <dbReference type="ARBA" id="ARBA00022664"/>
    </source>
</evidence>
<dbReference type="SUPFAM" id="SSF57756">
    <property type="entry name" value="Retrovirus zinc finger-like domains"/>
    <property type="match status" value="2"/>
</dbReference>
<keyword evidence="2" id="KW-0862">Zinc</keyword>
<dbReference type="GO" id="GO:0005730">
    <property type="term" value="C:nucleolus"/>
    <property type="evidence" value="ECO:0007669"/>
    <property type="project" value="TreeGrafter"/>
</dbReference>
<sequence>MARITSIGMPRKTFVPSAAEEARQPSPEAGPSTAPAEGEEKPKKKVHRSGKKQQKKRERAKAIENGELVLPTPEEVEAERERSRARNAEKVNKQKRKDTGETGAGYVQSNEGGEGGTKRQGGWGRDEGIAKKQRMMEDKSEQRRLQRIDEKKSALTCFGCREDGHTARDCPKKGGVTGNICYRCNSTAHSLSQCYKPVNPRDPTPYATCYICNQKGHLSSQCPTNDKGVYIHGGKCNVCGSVRHLIKDCPTLKERREAAAEKDNEREAMSSGIPRTAGADEDDFMVQSRVRMAEMGGDKKGKREKKPFNNNGLREPYKQEGRGEGAEGGQGEAPAGPVVAVAVAKPKSKAKVVAF</sequence>
<feature type="compositionally biased region" description="Basic and acidic residues" evidence="3">
    <location>
        <begin position="79"/>
        <end position="100"/>
    </location>
</feature>
<feature type="region of interest" description="Disordered" evidence="3">
    <location>
        <begin position="257"/>
        <end position="278"/>
    </location>
</feature>
<evidence type="ECO:0000313" key="6">
    <source>
        <dbReference type="Proteomes" id="UP001164286"/>
    </source>
</evidence>
<gene>
    <name evidence="5" type="ORF">MKK02DRAFT_42277</name>
</gene>
<proteinExistence type="predicted"/>
<keyword evidence="6" id="KW-1185">Reference proteome</keyword>
<dbReference type="Gene3D" id="4.10.60.10">
    <property type="entry name" value="Zinc finger, CCHC-type"/>
    <property type="match status" value="2"/>
</dbReference>
<keyword evidence="2" id="KW-0479">Metal-binding</keyword>
<dbReference type="SMART" id="SM00343">
    <property type="entry name" value="ZnF_C2HC"/>
    <property type="match status" value="4"/>
</dbReference>
<comment type="caution">
    <text evidence="5">The sequence shown here is derived from an EMBL/GenBank/DDBJ whole genome shotgun (WGS) entry which is preliminary data.</text>
</comment>
<dbReference type="Proteomes" id="UP001164286">
    <property type="component" value="Unassembled WGS sequence"/>
</dbReference>
<feature type="domain" description="CCHC-type" evidence="4">
    <location>
        <begin position="209"/>
        <end position="223"/>
    </location>
</feature>
<evidence type="ECO:0000313" key="5">
    <source>
        <dbReference type="EMBL" id="KAI9637898.1"/>
    </source>
</evidence>
<dbReference type="PROSITE" id="PS50158">
    <property type="entry name" value="ZF_CCHC"/>
    <property type="match status" value="2"/>
</dbReference>
<protein>
    <recommendedName>
        <fullName evidence="4">CCHC-type domain-containing protein</fullName>
    </recommendedName>
</protein>
<dbReference type="EMBL" id="JAKWFO010000003">
    <property type="protein sequence ID" value="KAI9637898.1"/>
    <property type="molecule type" value="Genomic_DNA"/>
</dbReference>
<accession>A0AA38HB66</accession>
<dbReference type="GO" id="GO:0008270">
    <property type="term" value="F:zinc ion binding"/>
    <property type="evidence" value="ECO:0007669"/>
    <property type="project" value="UniProtKB-KW"/>
</dbReference>
<dbReference type="PANTHER" id="PTHR46242">
    <property type="entry name" value="ZINC FINGER CCHC DOMAIN-CONTAINING PROTEIN 9 ZCCHC9"/>
    <property type="match status" value="1"/>
</dbReference>
<feature type="region of interest" description="Disordered" evidence="3">
    <location>
        <begin position="1"/>
        <end position="146"/>
    </location>
</feature>
<dbReference type="GO" id="GO:0003676">
    <property type="term" value="F:nucleic acid binding"/>
    <property type="evidence" value="ECO:0007669"/>
    <property type="project" value="InterPro"/>
</dbReference>
<dbReference type="InterPro" id="IPR036875">
    <property type="entry name" value="Znf_CCHC_sf"/>
</dbReference>
<name>A0AA38HB66_9TREE</name>
<keyword evidence="1" id="KW-0507">mRNA processing</keyword>
<evidence type="ECO:0000256" key="3">
    <source>
        <dbReference type="SAM" id="MobiDB-lite"/>
    </source>
</evidence>
<evidence type="ECO:0000259" key="4">
    <source>
        <dbReference type="PROSITE" id="PS50158"/>
    </source>
</evidence>
<reference evidence="5" key="1">
    <citation type="journal article" date="2022" name="G3 (Bethesda)">
        <title>High quality genome of the basidiomycete yeast Dioszegia hungarica PDD-24b-2 isolated from cloud water.</title>
        <authorList>
            <person name="Jarrige D."/>
            <person name="Haridas S."/>
            <person name="Bleykasten-Grosshans C."/>
            <person name="Joly M."/>
            <person name="Nadalig T."/>
            <person name="Sancelme M."/>
            <person name="Vuilleumier S."/>
            <person name="Grigoriev I.V."/>
            <person name="Amato P."/>
            <person name="Bringel F."/>
        </authorList>
    </citation>
    <scope>NUCLEOTIDE SEQUENCE</scope>
    <source>
        <strain evidence="5">PDD-24b-2</strain>
    </source>
</reference>
<dbReference type="RefSeq" id="XP_052947675.1">
    <property type="nucleotide sequence ID" value="XM_053091913.1"/>
</dbReference>
<dbReference type="Pfam" id="PF00098">
    <property type="entry name" value="zf-CCHC"/>
    <property type="match status" value="2"/>
</dbReference>
<dbReference type="InterPro" id="IPR042246">
    <property type="entry name" value="ZCCHC9"/>
</dbReference>
<feature type="compositionally biased region" description="Gly residues" evidence="3">
    <location>
        <begin position="112"/>
        <end position="123"/>
    </location>
</feature>
<dbReference type="GO" id="GO:0006397">
    <property type="term" value="P:mRNA processing"/>
    <property type="evidence" value="ECO:0007669"/>
    <property type="project" value="UniProtKB-KW"/>
</dbReference>
<evidence type="ECO:0000256" key="2">
    <source>
        <dbReference type="PROSITE-ProRule" id="PRU00047"/>
    </source>
</evidence>
<feature type="compositionally biased region" description="Basic residues" evidence="3">
    <location>
        <begin position="43"/>
        <end position="59"/>
    </location>
</feature>
<organism evidence="5 6">
    <name type="scientific">Dioszegia hungarica</name>
    <dbReference type="NCBI Taxonomy" id="4972"/>
    <lineage>
        <taxon>Eukaryota</taxon>
        <taxon>Fungi</taxon>
        <taxon>Dikarya</taxon>
        <taxon>Basidiomycota</taxon>
        <taxon>Agaricomycotina</taxon>
        <taxon>Tremellomycetes</taxon>
        <taxon>Tremellales</taxon>
        <taxon>Bulleribasidiaceae</taxon>
        <taxon>Dioszegia</taxon>
    </lineage>
</organism>
<feature type="compositionally biased region" description="Basic and acidic residues" evidence="3">
    <location>
        <begin position="257"/>
        <end position="268"/>
    </location>
</feature>
<feature type="domain" description="CCHC-type" evidence="4">
    <location>
        <begin position="157"/>
        <end position="172"/>
    </location>
</feature>
<feature type="region of interest" description="Disordered" evidence="3">
    <location>
        <begin position="294"/>
        <end position="335"/>
    </location>
</feature>